<protein>
    <submittedName>
        <fullName evidence="2">Uncharacterized protein</fullName>
    </submittedName>
</protein>
<dbReference type="AlphaFoldDB" id="A0AAD8A0Q1"/>
<evidence type="ECO:0000256" key="1">
    <source>
        <dbReference type="SAM" id="MobiDB-lite"/>
    </source>
</evidence>
<feature type="compositionally biased region" description="Basic and acidic residues" evidence="1">
    <location>
        <begin position="41"/>
        <end position="52"/>
    </location>
</feature>
<name>A0AAD8A0Q1_DIPPU</name>
<keyword evidence="3" id="KW-1185">Reference proteome</keyword>
<dbReference type="EMBL" id="JASPKZ010004545">
    <property type="protein sequence ID" value="KAJ9590226.1"/>
    <property type="molecule type" value="Genomic_DNA"/>
</dbReference>
<evidence type="ECO:0000313" key="3">
    <source>
        <dbReference type="Proteomes" id="UP001233999"/>
    </source>
</evidence>
<sequence>MFNSAPSTSMTYRGAYSSKTDSPSPTVTEDDFDNNSSYEGSQREGSQDVDRKDIKLGDLIGMCMEMPKMQKNANVAENVLAAPL</sequence>
<organism evidence="2 3">
    <name type="scientific">Diploptera punctata</name>
    <name type="common">Pacific beetle cockroach</name>
    <dbReference type="NCBI Taxonomy" id="6984"/>
    <lineage>
        <taxon>Eukaryota</taxon>
        <taxon>Metazoa</taxon>
        <taxon>Ecdysozoa</taxon>
        <taxon>Arthropoda</taxon>
        <taxon>Hexapoda</taxon>
        <taxon>Insecta</taxon>
        <taxon>Pterygota</taxon>
        <taxon>Neoptera</taxon>
        <taxon>Polyneoptera</taxon>
        <taxon>Dictyoptera</taxon>
        <taxon>Blattodea</taxon>
        <taxon>Blaberoidea</taxon>
        <taxon>Blaberidae</taxon>
        <taxon>Diplopterinae</taxon>
        <taxon>Diploptera</taxon>
    </lineage>
</organism>
<dbReference type="Proteomes" id="UP001233999">
    <property type="component" value="Unassembled WGS sequence"/>
</dbReference>
<feature type="region of interest" description="Disordered" evidence="1">
    <location>
        <begin position="1"/>
        <end position="52"/>
    </location>
</feature>
<gene>
    <name evidence="2" type="ORF">L9F63_016646</name>
</gene>
<feature type="compositionally biased region" description="Polar residues" evidence="1">
    <location>
        <begin position="1"/>
        <end position="27"/>
    </location>
</feature>
<reference evidence="2" key="2">
    <citation type="submission" date="2023-05" db="EMBL/GenBank/DDBJ databases">
        <authorList>
            <person name="Fouks B."/>
        </authorList>
    </citation>
    <scope>NUCLEOTIDE SEQUENCE</scope>
    <source>
        <strain evidence="2">Stay&amp;Tobe</strain>
        <tissue evidence="2">Testes</tissue>
    </source>
</reference>
<evidence type="ECO:0000313" key="2">
    <source>
        <dbReference type="EMBL" id="KAJ9590226.1"/>
    </source>
</evidence>
<accession>A0AAD8A0Q1</accession>
<proteinExistence type="predicted"/>
<reference evidence="2" key="1">
    <citation type="journal article" date="2023" name="IScience">
        <title>Live-bearing cockroach genome reveals convergent evolutionary mechanisms linked to viviparity in insects and beyond.</title>
        <authorList>
            <person name="Fouks B."/>
            <person name="Harrison M.C."/>
            <person name="Mikhailova A.A."/>
            <person name="Marchal E."/>
            <person name="English S."/>
            <person name="Carruthers M."/>
            <person name="Jennings E.C."/>
            <person name="Chiamaka E.L."/>
            <person name="Frigard R.A."/>
            <person name="Pippel M."/>
            <person name="Attardo G.M."/>
            <person name="Benoit J.B."/>
            <person name="Bornberg-Bauer E."/>
            <person name="Tobe S.S."/>
        </authorList>
    </citation>
    <scope>NUCLEOTIDE SEQUENCE</scope>
    <source>
        <strain evidence="2">Stay&amp;Tobe</strain>
    </source>
</reference>
<comment type="caution">
    <text evidence="2">The sequence shown here is derived from an EMBL/GenBank/DDBJ whole genome shotgun (WGS) entry which is preliminary data.</text>
</comment>